<accession>A0A1Y1YZM9</accession>
<keyword evidence="5" id="KW-1185">Reference proteome</keyword>
<dbReference type="SUPFAM" id="SSF57701">
    <property type="entry name" value="Zn2/Cys6 DNA-binding domain"/>
    <property type="match status" value="1"/>
</dbReference>
<dbReference type="EMBL" id="MCFA01000146">
    <property type="protein sequence ID" value="ORY03481.1"/>
    <property type="molecule type" value="Genomic_DNA"/>
</dbReference>
<dbReference type="PANTHER" id="PTHR46910:SF33">
    <property type="entry name" value="ZN(II)2CYS6 TRANSCRIPTION FACTOR (EUROFUNG)"/>
    <property type="match status" value="1"/>
</dbReference>
<dbReference type="InterPro" id="IPR001138">
    <property type="entry name" value="Zn2Cys6_DnaBD"/>
</dbReference>
<dbReference type="GO" id="GO:0000981">
    <property type="term" value="F:DNA-binding transcription factor activity, RNA polymerase II-specific"/>
    <property type="evidence" value="ECO:0007669"/>
    <property type="project" value="InterPro"/>
</dbReference>
<dbReference type="PROSITE" id="PS50048">
    <property type="entry name" value="ZN2_CY6_FUNGAL_2"/>
    <property type="match status" value="1"/>
</dbReference>
<comment type="caution">
    <text evidence="4">The sequence shown here is derived from an EMBL/GenBank/DDBJ whole genome shotgun (WGS) entry which is preliminary data.</text>
</comment>
<dbReference type="SMART" id="SM00066">
    <property type="entry name" value="GAL4"/>
    <property type="match status" value="1"/>
</dbReference>
<evidence type="ECO:0000256" key="1">
    <source>
        <dbReference type="ARBA" id="ARBA00023242"/>
    </source>
</evidence>
<dbReference type="PROSITE" id="PS00463">
    <property type="entry name" value="ZN2_CY6_FUNGAL_1"/>
    <property type="match status" value="1"/>
</dbReference>
<dbReference type="AlphaFoldDB" id="A0A1Y1YZM9"/>
<dbReference type="OrthoDB" id="309640at2759"/>
<feature type="domain" description="Zn(2)-C6 fungal-type" evidence="3">
    <location>
        <begin position="8"/>
        <end position="38"/>
    </location>
</feature>
<evidence type="ECO:0000313" key="4">
    <source>
        <dbReference type="EMBL" id="ORY03481.1"/>
    </source>
</evidence>
<evidence type="ECO:0000256" key="2">
    <source>
        <dbReference type="SAM" id="MobiDB-lite"/>
    </source>
</evidence>
<evidence type="ECO:0000259" key="3">
    <source>
        <dbReference type="PROSITE" id="PS50048"/>
    </source>
</evidence>
<name>A0A1Y1YZM9_9PLEO</name>
<evidence type="ECO:0000313" key="5">
    <source>
        <dbReference type="Proteomes" id="UP000193144"/>
    </source>
</evidence>
<reference evidence="4 5" key="1">
    <citation type="submission" date="2016-07" db="EMBL/GenBank/DDBJ databases">
        <title>Pervasive Adenine N6-methylation of Active Genes in Fungi.</title>
        <authorList>
            <consortium name="DOE Joint Genome Institute"/>
            <person name="Mondo S.J."/>
            <person name="Dannebaum R.O."/>
            <person name="Kuo R.C."/>
            <person name="Labutti K."/>
            <person name="Haridas S."/>
            <person name="Kuo A."/>
            <person name="Salamov A."/>
            <person name="Ahrendt S.R."/>
            <person name="Lipzen A."/>
            <person name="Sullivan W."/>
            <person name="Andreopoulos W.B."/>
            <person name="Clum A."/>
            <person name="Lindquist E."/>
            <person name="Daum C."/>
            <person name="Ramamoorthy G.K."/>
            <person name="Gryganskyi A."/>
            <person name="Culley D."/>
            <person name="Magnuson J.K."/>
            <person name="James T.Y."/>
            <person name="O'Malley M.A."/>
            <person name="Stajich J.E."/>
            <person name="Spatafora J.W."/>
            <person name="Visel A."/>
            <person name="Grigoriev I.V."/>
        </authorList>
    </citation>
    <scope>NUCLEOTIDE SEQUENCE [LARGE SCALE GENOMIC DNA]</scope>
    <source>
        <strain evidence="4 5">CBS 115471</strain>
    </source>
</reference>
<dbReference type="GO" id="GO:0008270">
    <property type="term" value="F:zinc ion binding"/>
    <property type="evidence" value="ECO:0007669"/>
    <property type="project" value="InterPro"/>
</dbReference>
<dbReference type="CDD" id="cd00067">
    <property type="entry name" value="GAL4"/>
    <property type="match status" value="1"/>
</dbReference>
<organism evidence="4 5">
    <name type="scientific">Clohesyomyces aquaticus</name>
    <dbReference type="NCBI Taxonomy" id="1231657"/>
    <lineage>
        <taxon>Eukaryota</taxon>
        <taxon>Fungi</taxon>
        <taxon>Dikarya</taxon>
        <taxon>Ascomycota</taxon>
        <taxon>Pezizomycotina</taxon>
        <taxon>Dothideomycetes</taxon>
        <taxon>Pleosporomycetidae</taxon>
        <taxon>Pleosporales</taxon>
        <taxon>Lindgomycetaceae</taxon>
        <taxon>Clohesyomyces</taxon>
    </lineage>
</organism>
<dbReference type="InterPro" id="IPR050987">
    <property type="entry name" value="AtrR-like"/>
</dbReference>
<dbReference type="Pfam" id="PF00172">
    <property type="entry name" value="Zn_clus"/>
    <property type="match status" value="1"/>
</dbReference>
<gene>
    <name evidence="4" type="ORF">BCR34DRAFT_70232</name>
</gene>
<sequence>MSGSRRIACEKCRDRKVRCGGELPACDRCCRAGENCVYSQTQNPTKADLLQTIETLKERLADLQQNQQEDKPEPSPHHPSSSLSSAASVDYSECSPFNIATPGLVGHDDAFLQSHCNPYHSMAQFPENMDFQFLDYLPSPHNTPQFQLESMISPDGMNQFSLAQIPSLREVRELNKLPAPSVTSSPSSLALSGSRTDEQLQIESYRKIIRELSTYCATSFATQTEIAGITSVVAEYLSWVRKRPSKSAATALEANWTAILETLELRVREVHNTAETRHRAAWEQMITALKMDGLETHFSTFENEVQQRSEQTRQFFQEHYDVTVPFLEQILRQHEKKD</sequence>
<dbReference type="Proteomes" id="UP000193144">
    <property type="component" value="Unassembled WGS sequence"/>
</dbReference>
<keyword evidence="1" id="KW-0539">Nucleus</keyword>
<feature type="region of interest" description="Disordered" evidence="2">
    <location>
        <begin position="65"/>
        <end position="85"/>
    </location>
</feature>
<dbReference type="Gene3D" id="4.10.240.10">
    <property type="entry name" value="Zn(2)-C6 fungal-type DNA-binding domain"/>
    <property type="match status" value="1"/>
</dbReference>
<dbReference type="PANTHER" id="PTHR46910">
    <property type="entry name" value="TRANSCRIPTION FACTOR PDR1"/>
    <property type="match status" value="1"/>
</dbReference>
<protein>
    <recommendedName>
        <fullName evidence="3">Zn(2)-C6 fungal-type domain-containing protein</fullName>
    </recommendedName>
</protein>
<proteinExistence type="predicted"/>
<dbReference type="InterPro" id="IPR036864">
    <property type="entry name" value="Zn2-C6_fun-type_DNA-bd_sf"/>
</dbReference>